<evidence type="ECO:0000313" key="4">
    <source>
        <dbReference type="Proteomes" id="UP000036908"/>
    </source>
</evidence>
<organism evidence="3 4">
    <name type="scientific">Roseivirga seohaensis subsp. aquiponti</name>
    <dbReference type="NCBI Taxonomy" id="1566026"/>
    <lineage>
        <taxon>Bacteria</taxon>
        <taxon>Pseudomonadati</taxon>
        <taxon>Bacteroidota</taxon>
        <taxon>Cytophagia</taxon>
        <taxon>Cytophagales</taxon>
        <taxon>Roseivirgaceae</taxon>
        <taxon>Roseivirga</taxon>
    </lineage>
</organism>
<feature type="domain" description="Peptidase M61 N-terminal" evidence="2">
    <location>
        <begin position="2"/>
        <end position="166"/>
    </location>
</feature>
<dbReference type="InterPro" id="IPR024191">
    <property type="entry name" value="Peptidase_M61"/>
</dbReference>
<dbReference type="RefSeq" id="WP_053222730.1">
    <property type="nucleotide sequence ID" value="NZ_JSVA01000007.1"/>
</dbReference>
<dbReference type="Gene3D" id="1.10.390.10">
    <property type="entry name" value="Neutral Protease Domain 2"/>
    <property type="match status" value="1"/>
</dbReference>
<dbReference type="EMBL" id="JSVA01000007">
    <property type="protein sequence ID" value="KOF03381.1"/>
    <property type="molecule type" value="Genomic_DNA"/>
</dbReference>
<dbReference type="Pfam" id="PF05299">
    <property type="entry name" value="Peptidase_M61"/>
    <property type="match status" value="1"/>
</dbReference>
<proteinExistence type="predicted"/>
<name>A0A0L8AMA5_9BACT</name>
<dbReference type="Proteomes" id="UP000036908">
    <property type="component" value="Unassembled WGS sequence"/>
</dbReference>
<evidence type="ECO:0000259" key="2">
    <source>
        <dbReference type="Pfam" id="PF17899"/>
    </source>
</evidence>
<evidence type="ECO:0000313" key="3">
    <source>
        <dbReference type="EMBL" id="KOF03381.1"/>
    </source>
</evidence>
<dbReference type="InterPro" id="IPR040756">
    <property type="entry name" value="Peptidase_M61_N"/>
</dbReference>
<dbReference type="Gene3D" id="2.60.40.3650">
    <property type="match status" value="1"/>
</dbReference>
<dbReference type="InterPro" id="IPR027268">
    <property type="entry name" value="Peptidase_M4/M1_CTD_sf"/>
</dbReference>
<feature type="domain" description="Peptidase M61 catalytic" evidence="1">
    <location>
        <begin position="258"/>
        <end position="372"/>
    </location>
</feature>
<sequence>MQYSISYTNPNRHIIDIALSLSNVNSKELNLFLPSWRPGRYTIQNFAKHILNLKAYNENCIELSCEKVTKDQWRVAAGSSKTVEVKYSYYAFQMDAGNSWLDDEQLYLNFINCLIYAEDQLNDKCEVEIHVPVDYQFATGLTQTGVRKFETDSFYHLVDSPLVAAKKIRKIEYQVSSTTFYLWIIGELPRTDDEVIRDFHKFTELQIEVMGEFPSPDYHFIYQCLPYKHYHGVEHWNSTMITTGPAEELKDRPLYKEFLGVSSHELFHTWNVIRLRPKEMTPYDFQHENYHETGFVTEGVTTYYGDLFLKRSGVFNLKEYLGELNKLLERHYLNEGRNNMSVASSSFDLWLDGYEKGVPGRKVSIYNEGALLALILDLKIRLRSGHQRSLDDVMRLMWQKFGKNQAGYIYQDYQNVCEEVYGDSLQYYFENYVSGTSPLEKELKVLFPQFGLSFNLKPAEKPEEKIYGLKLAEQEGRYFIDAIAANSPAEQVLSLKDEVLNYSPDLFKSENNIEIEVNRFGRKLKAELNPNGENYFSIYQVEEIKGNSELTRWLGE</sequence>
<dbReference type="SUPFAM" id="SSF55486">
    <property type="entry name" value="Metalloproteases ('zincins'), catalytic domain"/>
    <property type="match status" value="1"/>
</dbReference>
<evidence type="ECO:0000259" key="1">
    <source>
        <dbReference type="Pfam" id="PF05299"/>
    </source>
</evidence>
<keyword evidence="4" id="KW-1185">Reference proteome</keyword>
<dbReference type="Pfam" id="PF17899">
    <property type="entry name" value="Peptidase_M61_N"/>
    <property type="match status" value="1"/>
</dbReference>
<protein>
    <recommendedName>
        <fullName evidence="5">Peptidase M61</fullName>
    </recommendedName>
</protein>
<dbReference type="PIRSF" id="PIRSF016493">
    <property type="entry name" value="Glycyl_aminpptds"/>
    <property type="match status" value="1"/>
</dbReference>
<reference evidence="4" key="1">
    <citation type="submission" date="2014-11" db="EMBL/GenBank/DDBJ databases">
        <title>Genome sequencing of Roseivirga sp. D-25.</title>
        <authorList>
            <person name="Selvaratnam C."/>
            <person name="Thevarajoo S."/>
            <person name="Goh K.M."/>
            <person name="Eee R."/>
            <person name="Chan K.-G."/>
            <person name="Chong C.S."/>
        </authorList>
    </citation>
    <scope>NUCLEOTIDE SEQUENCE [LARGE SCALE GENOMIC DNA]</scope>
    <source>
        <strain evidence="4">D-25</strain>
    </source>
</reference>
<dbReference type="PATRIC" id="fig|1566026.4.peg.2949"/>
<dbReference type="AlphaFoldDB" id="A0A0L8AMA5"/>
<evidence type="ECO:0008006" key="5">
    <source>
        <dbReference type="Google" id="ProtNLM"/>
    </source>
</evidence>
<accession>A0A0L8AMA5</accession>
<dbReference type="InterPro" id="IPR007963">
    <property type="entry name" value="Peptidase_M61_catalytic"/>
</dbReference>
<gene>
    <name evidence="3" type="ORF">OB69_05620</name>
</gene>
<comment type="caution">
    <text evidence="3">The sequence shown here is derived from an EMBL/GenBank/DDBJ whole genome shotgun (WGS) entry which is preliminary data.</text>
</comment>
<dbReference type="OrthoDB" id="9778516at2"/>